<proteinExistence type="predicted"/>
<evidence type="ECO:0000256" key="6">
    <source>
        <dbReference type="ARBA" id="ARBA00022777"/>
    </source>
</evidence>
<keyword evidence="12" id="KW-0472">Membrane</keyword>
<dbReference type="EC" id="2.7.13.3" evidence="2"/>
<comment type="subunit">
    <text evidence="9">At low DSF concentrations, interacts with RpfF.</text>
</comment>
<feature type="domain" description="PAS" evidence="15">
    <location>
        <begin position="296"/>
        <end position="369"/>
    </location>
</feature>
<dbReference type="SUPFAM" id="SSF55874">
    <property type="entry name" value="ATPase domain of HSP90 chaperone/DNA topoisomerase II/histidine kinase"/>
    <property type="match status" value="1"/>
</dbReference>
<dbReference type="InterPro" id="IPR004358">
    <property type="entry name" value="Sig_transdc_His_kin-like_C"/>
</dbReference>
<organism evidence="17 18">
    <name type="scientific">Pseudoalteromonas aliena</name>
    <dbReference type="NCBI Taxonomy" id="247523"/>
    <lineage>
        <taxon>Bacteria</taxon>
        <taxon>Pseudomonadati</taxon>
        <taxon>Pseudomonadota</taxon>
        <taxon>Gammaproteobacteria</taxon>
        <taxon>Alteromonadales</taxon>
        <taxon>Pseudoalteromonadaceae</taxon>
        <taxon>Pseudoalteromonas</taxon>
    </lineage>
</organism>
<keyword evidence="4" id="KW-0808">Transferase</keyword>
<dbReference type="Gene3D" id="3.40.50.2300">
    <property type="match status" value="2"/>
</dbReference>
<accession>A0A1Q2GZY2</accession>
<dbReference type="SMART" id="SM00091">
    <property type="entry name" value="PAS"/>
    <property type="match status" value="2"/>
</dbReference>
<dbReference type="NCBIfam" id="TIGR00229">
    <property type="entry name" value="sensory_box"/>
    <property type="match status" value="2"/>
</dbReference>
<dbReference type="FunFam" id="3.30.565.10:FF:000010">
    <property type="entry name" value="Sensor histidine kinase RcsC"/>
    <property type="match status" value="1"/>
</dbReference>
<evidence type="ECO:0000256" key="7">
    <source>
        <dbReference type="ARBA" id="ARBA00022840"/>
    </source>
</evidence>
<dbReference type="SMART" id="SM00388">
    <property type="entry name" value="HisKA"/>
    <property type="match status" value="1"/>
</dbReference>
<feature type="domain" description="Histidine kinase" evidence="13">
    <location>
        <begin position="574"/>
        <end position="795"/>
    </location>
</feature>
<dbReference type="Pfam" id="PF13426">
    <property type="entry name" value="PAS_9"/>
    <property type="match status" value="1"/>
</dbReference>
<dbReference type="InterPro" id="IPR001789">
    <property type="entry name" value="Sig_transdc_resp-reg_receiver"/>
</dbReference>
<dbReference type="PRINTS" id="PR00344">
    <property type="entry name" value="BCTRLSENSOR"/>
</dbReference>
<evidence type="ECO:0000256" key="2">
    <source>
        <dbReference type="ARBA" id="ARBA00012438"/>
    </source>
</evidence>
<keyword evidence="12" id="KW-0812">Transmembrane</keyword>
<dbReference type="STRING" id="247523.B0W48_13065"/>
<dbReference type="SUPFAM" id="SSF55785">
    <property type="entry name" value="PYP-like sensor domain (PAS domain)"/>
    <property type="match status" value="2"/>
</dbReference>
<dbReference type="EMBL" id="CP019628">
    <property type="protein sequence ID" value="AQQ00655.1"/>
    <property type="molecule type" value="Genomic_DNA"/>
</dbReference>
<dbReference type="InterPro" id="IPR013655">
    <property type="entry name" value="PAS_fold_3"/>
</dbReference>
<dbReference type="PROSITE" id="PS50110">
    <property type="entry name" value="RESPONSE_REGULATORY"/>
    <property type="match status" value="2"/>
</dbReference>
<dbReference type="GO" id="GO:0000155">
    <property type="term" value="F:phosphorelay sensor kinase activity"/>
    <property type="evidence" value="ECO:0007669"/>
    <property type="project" value="InterPro"/>
</dbReference>
<protein>
    <recommendedName>
        <fullName evidence="10">Sensory/regulatory protein RpfC</fullName>
        <ecNumber evidence="2">2.7.13.3</ecNumber>
    </recommendedName>
</protein>
<dbReference type="PROSITE" id="PS50109">
    <property type="entry name" value="HIS_KIN"/>
    <property type="match status" value="1"/>
</dbReference>
<feature type="domain" description="PAS" evidence="15">
    <location>
        <begin position="428"/>
        <end position="501"/>
    </location>
</feature>
<evidence type="ECO:0000256" key="5">
    <source>
        <dbReference type="ARBA" id="ARBA00022741"/>
    </source>
</evidence>
<evidence type="ECO:0000256" key="8">
    <source>
        <dbReference type="ARBA" id="ARBA00023012"/>
    </source>
</evidence>
<evidence type="ECO:0000256" key="10">
    <source>
        <dbReference type="ARBA" id="ARBA00068150"/>
    </source>
</evidence>
<evidence type="ECO:0000256" key="4">
    <source>
        <dbReference type="ARBA" id="ARBA00022679"/>
    </source>
</evidence>
<dbReference type="PANTHER" id="PTHR45339">
    <property type="entry name" value="HYBRID SIGNAL TRANSDUCTION HISTIDINE KINASE J"/>
    <property type="match status" value="1"/>
</dbReference>
<dbReference type="SUPFAM" id="SSF47384">
    <property type="entry name" value="Homodimeric domain of signal transducing histidine kinase"/>
    <property type="match status" value="1"/>
</dbReference>
<dbReference type="InterPro" id="IPR036097">
    <property type="entry name" value="HisK_dim/P_sf"/>
</dbReference>
<dbReference type="Gene3D" id="1.10.287.130">
    <property type="match status" value="1"/>
</dbReference>
<dbReference type="InterPro" id="IPR036890">
    <property type="entry name" value="HATPase_C_sf"/>
</dbReference>
<dbReference type="InterPro" id="IPR000014">
    <property type="entry name" value="PAS"/>
</dbReference>
<gene>
    <name evidence="17" type="ORF">B0W48_13065</name>
</gene>
<sequence length="1101" mass="123175">MLSKFSKKIKLNTNYAFYTFLALSLLFSIGISLVLVGSRAEDTIRNLQSKSIEMESELTTSYLTLFIETREQILKDLAKQPILTTSTMGSETSKAIMLDYLFDYKILGKTESIAIVNILQEVVYSNDNSLAKIISLEPNWLSGILEDKLDTAIILNQTSKNDLFIMAVPIKYNGLSEGALIIQFNTPLVELLPAKFKVDSHSFTLQGPWVSFSNLRENEDYININHKQIGSTDIELEYFTTSTLLTNRVASFMKDIAVALVFSLLISSTILLMFGRHLLLNPFKLLESSRKAIKLSEARYELAVKGSNDGIWDWDIVSTEMYFSPRLKALLGYQDSDELPNKADSFFELVHPDDICEHNKRLTAHLKNNTPYDIEYRLKTKSGLYRYYRVKGMALRDKHNFAIRMAGSITDVTEQKASQDALKKAKEQNDLLAHAIESCNVGISIADAKVQGLPLVFVNTAFENITGYKKHEMLGVNCKILQGPETSKKSISTLKHAIQTLKTQRIEILNYKKDGTAFWNSLQISPVFDEYSNLTAFVGIQQDITKRIAANDSLIEAKALAEQASIVKSEFLASMSHEIRTPMNGVLGMLNFLLDSPLKPTQKEHARIAVNSANFLLNIINDILDFSKVDAGKLELEELEFNVRDVLDDFIETSAIQAYQKNIELVLDTTNIETRYVIGDSGRLKQILVNLVNNALKFTEKGEVTIVAKLLPINATEMRFYCQIKDTGIGITADQQTKLFKSFSQVDSSTTRKYGGTGLGLAIVKKLCLLMEGDINVESQEHLGSKFSFDVTFKKSTKPEKISQPVNITNKNIHIVCSNRSLSTMLERQLSHWGANVTTSSSTKSALISYEQCYTQPTRPFDIVIIDKKLNDGNGLALGEKINALDHPHTSKLALITTINEPESNEVLNQSHFAAQFPKPITTKGLISMLEACLPEKIDSESTRSHTPTTDKKVLLPDDITWAENIRILLIEDNQVNQMVASITLKKMGITFVDIAANGQEALEYLAQANTSNPYSLILMDCQMPVMDGYQATISIRNNEIQSKAAPITIIAMTANAMTGDKEKCLESGMNDYISKPISQDMLLSKLLKWLPYSLKSDQLE</sequence>
<keyword evidence="8" id="KW-0902">Two-component regulatory system</keyword>
<dbReference type="FunFam" id="1.10.287.130:FF:000002">
    <property type="entry name" value="Two-component osmosensing histidine kinase"/>
    <property type="match status" value="1"/>
</dbReference>
<dbReference type="AlphaFoldDB" id="A0A1Q2GZY2"/>
<dbReference type="InterPro" id="IPR005467">
    <property type="entry name" value="His_kinase_dom"/>
</dbReference>
<dbReference type="Pfam" id="PF00072">
    <property type="entry name" value="Response_reg"/>
    <property type="match status" value="1"/>
</dbReference>
<dbReference type="InterPro" id="IPR000700">
    <property type="entry name" value="PAS-assoc_C"/>
</dbReference>
<evidence type="ECO:0000256" key="12">
    <source>
        <dbReference type="SAM" id="Phobius"/>
    </source>
</evidence>
<evidence type="ECO:0000259" key="16">
    <source>
        <dbReference type="PROSITE" id="PS50113"/>
    </source>
</evidence>
<evidence type="ECO:0000256" key="9">
    <source>
        <dbReference type="ARBA" id="ARBA00064003"/>
    </source>
</evidence>
<feature type="domain" description="PAC" evidence="16">
    <location>
        <begin position="372"/>
        <end position="424"/>
    </location>
</feature>
<feature type="modified residue" description="4-aspartylphosphate" evidence="11">
    <location>
        <position position="867"/>
    </location>
</feature>
<dbReference type="Proteomes" id="UP000188243">
    <property type="component" value="Chromosome"/>
</dbReference>
<dbReference type="InterPro" id="IPR001610">
    <property type="entry name" value="PAC"/>
</dbReference>
<feature type="domain" description="Response regulatory" evidence="14">
    <location>
        <begin position="812"/>
        <end position="934"/>
    </location>
</feature>
<feature type="transmembrane region" description="Helical" evidence="12">
    <location>
        <begin position="256"/>
        <end position="279"/>
    </location>
</feature>
<keyword evidence="6 17" id="KW-0418">Kinase</keyword>
<feature type="transmembrane region" description="Helical" evidence="12">
    <location>
        <begin position="15"/>
        <end position="36"/>
    </location>
</feature>
<evidence type="ECO:0000259" key="15">
    <source>
        <dbReference type="PROSITE" id="PS50112"/>
    </source>
</evidence>
<dbReference type="InterPro" id="IPR003594">
    <property type="entry name" value="HATPase_dom"/>
</dbReference>
<evidence type="ECO:0000313" key="17">
    <source>
        <dbReference type="EMBL" id="AQQ00655.1"/>
    </source>
</evidence>
<feature type="domain" description="PAC" evidence="16">
    <location>
        <begin position="504"/>
        <end position="556"/>
    </location>
</feature>
<dbReference type="KEGG" id="paln:B0W48_13065"/>
<feature type="modified residue" description="4-aspartylphosphate" evidence="11">
    <location>
        <position position="1021"/>
    </location>
</feature>
<dbReference type="Pfam" id="PF00512">
    <property type="entry name" value="HisKA"/>
    <property type="match status" value="1"/>
</dbReference>
<evidence type="ECO:0000256" key="3">
    <source>
        <dbReference type="ARBA" id="ARBA00022553"/>
    </source>
</evidence>
<dbReference type="Pfam" id="PF08447">
    <property type="entry name" value="PAS_3"/>
    <property type="match status" value="1"/>
</dbReference>
<dbReference type="RefSeq" id="WP_077537340.1">
    <property type="nucleotide sequence ID" value="NZ_CP019628.1"/>
</dbReference>
<dbReference type="CDD" id="cd16922">
    <property type="entry name" value="HATPase_EvgS-ArcB-TorS-like"/>
    <property type="match status" value="1"/>
</dbReference>
<dbReference type="Gene3D" id="3.30.450.20">
    <property type="entry name" value="PAS domain"/>
    <property type="match status" value="2"/>
</dbReference>
<keyword evidence="5" id="KW-0547">Nucleotide-binding</keyword>
<dbReference type="InterPro" id="IPR003661">
    <property type="entry name" value="HisK_dim/P_dom"/>
</dbReference>
<evidence type="ECO:0000256" key="11">
    <source>
        <dbReference type="PROSITE-ProRule" id="PRU00169"/>
    </source>
</evidence>
<evidence type="ECO:0000259" key="14">
    <source>
        <dbReference type="PROSITE" id="PS50110"/>
    </source>
</evidence>
<keyword evidence="3 11" id="KW-0597">Phosphoprotein</keyword>
<dbReference type="PROSITE" id="PS50112">
    <property type="entry name" value="PAS"/>
    <property type="match status" value="2"/>
</dbReference>
<keyword evidence="7" id="KW-0067">ATP-binding</keyword>
<dbReference type="PANTHER" id="PTHR45339:SF1">
    <property type="entry name" value="HYBRID SIGNAL TRANSDUCTION HISTIDINE KINASE J"/>
    <property type="match status" value="1"/>
</dbReference>
<dbReference type="SUPFAM" id="SSF52172">
    <property type="entry name" value="CheY-like"/>
    <property type="match status" value="2"/>
</dbReference>
<dbReference type="InterPro" id="IPR035965">
    <property type="entry name" value="PAS-like_dom_sf"/>
</dbReference>
<dbReference type="CDD" id="cd00130">
    <property type="entry name" value="PAS"/>
    <property type="match status" value="2"/>
</dbReference>
<dbReference type="SMART" id="SM00448">
    <property type="entry name" value="REC"/>
    <property type="match status" value="2"/>
</dbReference>
<dbReference type="CDD" id="cd00082">
    <property type="entry name" value="HisKA"/>
    <property type="match status" value="1"/>
</dbReference>
<comment type="catalytic activity">
    <reaction evidence="1">
        <text>ATP + protein L-histidine = ADP + protein N-phospho-L-histidine.</text>
        <dbReference type="EC" id="2.7.13.3"/>
    </reaction>
</comment>
<dbReference type="SMART" id="SM00387">
    <property type="entry name" value="HATPase_c"/>
    <property type="match status" value="1"/>
</dbReference>
<feature type="domain" description="Response regulatory" evidence="14">
    <location>
        <begin position="967"/>
        <end position="1091"/>
    </location>
</feature>
<dbReference type="InterPro" id="IPR011006">
    <property type="entry name" value="CheY-like_superfamily"/>
</dbReference>
<dbReference type="SMART" id="SM00086">
    <property type="entry name" value="PAC"/>
    <property type="match status" value="2"/>
</dbReference>
<reference evidence="17 18" key="1">
    <citation type="submission" date="2017-02" db="EMBL/GenBank/DDBJ databases">
        <title>Complete genome sequence of the cold-active Pseudoalteromonas aliena strain EH1 isolated from Arctic seawater.</title>
        <authorList>
            <person name="Kim E."/>
            <person name="Heo E."/>
            <person name="Kim H."/>
            <person name="Kim D."/>
        </authorList>
    </citation>
    <scope>NUCLEOTIDE SEQUENCE [LARGE SCALE GENOMIC DNA]</scope>
    <source>
        <strain evidence="17 18">EH1</strain>
    </source>
</reference>
<dbReference type="GO" id="GO:0005524">
    <property type="term" value="F:ATP binding"/>
    <property type="evidence" value="ECO:0007669"/>
    <property type="project" value="UniProtKB-KW"/>
</dbReference>
<keyword evidence="12" id="KW-1133">Transmembrane helix</keyword>
<evidence type="ECO:0000313" key="18">
    <source>
        <dbReference type="Proteomes" id="UP000188243"/>
    </source>
</evidence>
<dbReference type="PROSITE" id="PS50113">
    <property type="entry name" value="PAC"/>
    <property type="match status" value="2"/>
</dbReference>
<dbReference type="CDD" id="cd17546">
    <property type="entry name" value="REC_hyHK_CKI1_RcsC-like"/>
    <property type="match status" value="1"/>
</dbReference>
<dbReference type="Gene3D" id="3.30.565.10">
    <property type="entry name" value="Histidine kinase-like ATPase, C-terminal domain"/>
    <property type="match status" value="1"/>
</dbReference>
<name>A0A1Q2GZY2_9GAMM</name>
<dbReference type="Pfam" id="PF02518">
    <property type="entry name" value="HATPase_c"/>
    <property type="match status" value="1"/>
</dbReference>
<evidence type="ECO:0000259" key="13">
    <source>
        <dbReference type="PROSITE" id="PS50109"/>
    </source>
</evidence>
<evidence type="ECO:0000256" key="1">
    <source>
        <dbReference type="ARBA" id="ARBA00000085"/>
    </source>
</evidence>